<dbReference type="InterPro" id="IPR000639">
    <property type="entry name" value="Epox_hydrolase-like"/>
</dbReference>
<dbReference type="GO" id="GO:0003824">
    <property type="term" value="F:catalytic activity"/>
    <property type="evidence" value="ECO:0007669"/>
    <property type="project" value="InterPro"/>
</dbReference>
<dbReference type="InterPro" id="IPR050266">
    <property type="entry name" value="AB_hydrolase_sf"/>
</dbReference>
<keyword evidence="3" id="KW-1185">Reference proteome</keyword>
<dbReference type="Proteomes" id="UP000184363">
    <property type="component" value="Unassembled WGS sequence"/>
</dbReference>
<dbReference type="PANTHER" id="PTHR43798:SF24">
    <property type="entry name" value="CIS-3-ALKYL-4-ALKYLOXETAN-2-ONE DECARBOXYLASE"/>
    <property type="match status" value="1"/>
</dbReference>
<dbReference type="PANTHER" id="PTHR43798">
    <property type="entry name" value="MONOACYLGLYCEROL LIPASE"/>
    <property type="match status" value="1"/>
</dbReference>
<dbReference type="EMBL" id="FRAP01000010">
    <property type="protein sequence ID" value="SHK70443.1"/>
    <property type="molecule type" value="Genomic_DNA"/>
</dbReference>
<accession>A0A1M6UMT4</accession>
<dbReference type="SUPFAM" id="SSF53474">
    <property type="entry name" value="alpha/beta-Hydrolases"/>
    <property type="match status" value="1"/>
</dbReference>
<dbReference type="GO" id="GO:0016020">
    <property type="term" value="C:membrane"/>
    <property type="evidence" value="ECO:0007669"/>
    <property type="project" value="TreeGrafter"/>
</dbReference>
<evidence type="ECO:0000313" key="2">
    <source>
        <dbReference type="EMBL" id="SHK70443.1"/>
    </source>
</evidence>
<dbReference type="OrthoDB" id="3507586at2"/>
<reference evidence="2 3" key="1">
    <citation type="submission" date="2016-11" db="EMBL/GenBank/DDBJ databases">
        <authorList>
            <person name="Jaros S."/>
            <person name="Januszkiewicz K."/>
            <person name="Wedrychowicz H."/>
        </authorList>
    </citation>
    <scope>NUCLEOTIDE SEQUENCE [LARGE SCALE GENOMIC DNA]</scope>
    <source>
        <strain evidence="2 3">DSM 43832</strain>
    </source>
</reference>
<dbReference type="Pfam" id="PF00561">
    <property type="entry name" value="Abhydrolase_1"/>
    <property type="match status" value="1"/>
</dbReference>
<evidence type="ECO:0000313" key="3">
    <source>
        <dbReference type="Proteomes" id="UP000184363"/>
    </source>
</evidence>
<sequence length="283" mass="30265">MIRVRAGELVFAVTTAGAGEPVLLLHGWPQTAYAWRHVVPLLADGFALVAPDLPGFGDSSIPADGYDKRTVARRVRALMHELGHDRYAVVGHDLGGQVGYALAAQWPDEVTRLVFVEAGIPGLGRSIDAANPLRGGSWHFGFNMVPDLPEALVSGRERTYLRFLFLRDEIGLVETAAIGPADLGVYADALARPGALRGSFGHYRALPQDIADNRRLAATAQLPMPVLVVGAAGGVGLSWLDTVTEAAQHVTPVLVDGSGHYLPEERPAELAGLIREFLSKENT</sequence>
<protein>
    <submittedName>
        <fullName evidence="2">Pimeloyl-ACP methyl ester carboxylesterase</fullName>
    </submittedName>
</protein>
<dbReference type="RefSeq" id="WP_073457667.1">
    <property type="nucleotide sequence ID" value="NZ_CALGVN010000048.1"/>
</dbReference>
<dbReference type="STRING" id="1848.SAMN05443637_110181"/>
<dbReference type="Gene3D" id="3.40.50.1820">
    <property type="entry name" value="alpha/beta hydrolase"/>
    <property type="match status" value="1"/>
</dbReference>
<dbReference type="PRINTS" id="PR00412">
    <property type="entry name" value="EPOXHYDRLASE"/>
</dbReference>
<dbReference type="InterPro" id="IPR029058">
    <property type="entry name" value="AB_hydrolase_fold"/>
</dbReference>
<dbReference type="InterPro" id="IPR000073">
    <property type="entry name" value="AB_hydrolase_1"/>
</dbReference>
<gene>
    <name evidence="2" type="ORF">SAMN05443637_110181</name>
</gene>
<feature type="domain" description="AB hydrolase-1" evidence="1">
    <location>
        <begin position="21"/>
        <end position="153"/>
    </location>
</feature>
<organism evidence="2 3">
    <name type="scientific">Pseudonocardia thermophila</name>
    <dbReference type="NCBI Taxonomy" id="1848"/>
    <lineage>
        <taxon>Bacteria</taxon>
        <taxon>Bacillati</taxon>
        <taxon>Actinomycetota</taxon>
        <taxon>Actinomycetes</taxon>
        <taxon>Pseudonocardiales</taxon>
        <taxon>Pseudonocardiaceae</taxon>
        <taxon>Pseudonocardia</taxon>
    </lineage>
</organism>
<name>A0A1M6UMT4_PSETH</name>
<proteinExistence type="predicted"/>
<dbReference type="AlphaFoldDB" id="A0A1M6UMT4"/>
<dbReference type="PRINTS" id="PR00111">
    <property type="entry name" value="ABHYDROLASE"/>
</dbReference>
<evidence type="ECO:0000259" key="1">
    <source>
        <dbReference type="Pfam" id="PF00561"/>
    </source>
</evidence>